<name>A0A0F7ICW0_9EURY</name>
<dbReference type="Proteomes" id="UP000034723">
    <property type="component" value="Chromosome"/>
</dbReference>
<proteinExistence type="predicted"/>
<dbReference type="HOGENOM" id="CLU_061722_0_0_2"/>
<dbReference type="KEGG" id="gah:GAH_02007"/>
<dbReference type="PATRIC" id="fig|113653.22.peg.1974"/>
<dbReference type="RefSeq" id="WP_048096500.1">
    <property type="nucleotide sequence ID" value="NZ_CP011267.1"/>
</dbReference>
<dbReference type="InParanoid" id="A0A0F7ICW0"/>
<dbReference type="InterPro" id="IPR008482">
    <property type="entry name" value="DUF763"/>
</dbReference>
<evidence type="ECO:0000313" key="1">
    <source>
        <dbReference type="EMBL" id="AKG90722.1"/>
    </source>
</evidence>
<protein>
    <recommendedName>
        <fullName evidence="3">DUF763 domain-containing protein</fullName>
    </recommendedName>
</protein>
<evidence type="ECO:0008006" key="3">
    <source>
        <dbReference type="Google" id="ProtNLM"/>
    </source>
</evidence>
<accession>A0A0F7ICW0</accession>
<evidence type="ECO:0000313" key="2">
    <source>
        <dbReference type="Proteomes" id="UP000034723"/>
    </source>
</evidence>
<dbReference type="OrthoDB" id="9948at2157"/>
<dbReference type="GeneID" id="24804571"/>
<organism evidence="1 2">
    <name type="scientific">Geoglobus ahangari</name>
    <dbReference type="NCBI Taxonomy" id="113653"/>
    <lineage>
        <taxon>Archaea</taxon>
        <taxon>Methanobacteriati</taxon>
        <taxon>Methanobacteriota</taxon>
        <taxon>Archaeoglobi</taxon>
        <taxon>Archaeoglobales</taxon>
        <taxon>Archaeoglobaceae</taxon>
        <taxon>Geoglobus</taxon>
    </lineage>
</organism>
<dbReference type="Pfam" id="PF05559">
    <property type="entry name" value="DUF763"/>
    <property type="match status" value="1"/>
</dbReference>
<keyword evidence="2" id="KW-1185">Reference proteome</keyword>
<sequence length="351" mass="40146">MDSIYLPLHHGKAPYWLLNKMKRLARPIVHIIIQEFGEREFLRRMADPIFFQSFSNVLGFDWNSSGSTTVLTGVLKSVLNTEEFDIRVAGGKGENAIKTVEDIERFCDELGIGERRKEELIRVSRLSAKIDNVALQDGYSLYHHAVIFSKRGWVVVQQGMNESLRLARRYHHLGELRVEEPHSGIITQRFESSVMDLTSRHSREARRAMLDVVNDGTYRFDYSRLLSMVPHRESVVPKRVDWKALEKAYNLQPSSFEDLLLVRGLGRAAVRALALIAELIYDAEYSKKDPAKFSFALGGKDGVPFPVNPRVYEQVIEFMEAAIRQAELSDFERKAMLERLAKTSPSRSSSQ</sequence>
<dbReference type="AlphaFoldDB" id="A0A0F7ICW0"/>
<gene>
    <name evidence="1" type="ORF">GAH_02007</name>
</gene>
<dbReference type="EMBL" id="CP011267">
    <property type="protein sequence ID" value="AKG90722.1"/>
    <property type="molecule type" value="Genomic_DNA"/>
</dbReference>
<dbReference type="PANTHER" id="PTHR38597">
    <property type="entry name" value="BLL3834 PROTEIN"/>
    <property type="match status" value="1"/>
</dbReference>
<dbReference type="STRING" id="113653.GAH_02007"/>
<reference evidence="1 2" key="1">
    <citation type="submission" date="2015-04" db="EMBL/GenBank/DDBJ databases">
        <title>The complete genome sequence of the hyperthermophilic, obligate iron-reducing archaeon Geoglobus ahangari strain 234T.</title>
        <authorList>
            <person name="Manzella M.P."/>
            <person name="Holmes D.E."/>
            <person name="Rocheleau J.M."/>
            <person name="Chung A."/>
            <person name="Reguera G."/>
            <person name="Kashefi K."/>
        </authorList>
    </citation>
    <scope>NUCLEOTIDE SEQUENCE [LARGE SCALE GENOMIC DNA]</scope>
    <source>
        <strain evidence="1 2">234</strain>
    </source>
</reference>
<dbReference type="PANTHER" id="PTHR38597:SF1">
    <property type="entry name" value="BLL3834 PROTEIN"/>
    <property type="match status" value="1"/>
</dbReference>